<dbReference type="InterPro" id="IPR011333">
    <property type="entry name" value="SKP1/BTB/POZ_sf"/>
</dbReference>
<gene>
    <name evidence="2" type="ORF">PMIN01_08094</name>
</gene>
<reference evidence="2" key="1">
    <citation type="journal article" date="2020" name="Mol. Plant Microbe Interact.">
        <title>Genome Sequence of the Biocontrol Agent Coniothyrium minitans strain Conio (IMI 134523).</title>
        <authorList>
            <person name="Patel D."/>
            <person name="Shittu T.A."/>
            <person name="Baroncelli R."/>
            <person name="Muthumeenakshi S."/>
            <person name="Osborne T.H."/>
            <person name="Janganan T.K."/>
            <person name="Sreenivasaprasad S."/>
        </authorList>
    </citation>
    <scope>NUCLEOTIDE SEQUENCE</scope>
    <source>
        <strain evidence="2">Conio</strain>
    </source>
</reference>
<accession>A0A9P6KPG7</accession>
<dbReference type="PANTHER" id="PTHR37538">
    <property type="entry name" value="BTB DOMAIN-CONTAINING PROTEIN"/>
    <property type="match status" value="1"/>
</dbReference>
<keyword evidence="3" id="KW-1185">Reference proteome</keyword>
<dbReference type="OrthoDB" id="3594103at2759"/>
<sequence length="292" mass="32556">MAKKKRNKKQQQVATPEPPTGGKSMELACSRQSIPLRPTTSPYTSPPVAIEIGSERRTYYVPQEYLQDLDLVTSCRSWGGHIHLPDVDASTGNVLVHYLHTGLYQTLNDMEMFLVAEASIEFKRALLAYAAANKYGLFGLQQLAKHQIERFGAEMNIFDVIEAIKEDFSNLVCDNSWFFGYLGDKAKTAFEEDHTVFARDNFFDHINDVALAQVMAKCMVELYDNKVSRMLDTEGTAVSRLPKGCISKAQDAPIEEAQPECCAIEEALPMILPVGAQAPKMAKTMFFLFPGA</sequence>
<evidence type="ECO:0008006" key="4">
    <source>
        <dbReference type="Google" id="ProtNLM"/>
    </source>
</evidence>
<evidence type="ECO:0000313" key="3">
    <source>
        <dbReference type="Proteomes" id="UP000756921"/>
    </source>
</evidence>
<dbReference type="EMBL" id="WJXW01000008">
    <property type="protein sequence ID" value="KAF9733751.1"/>
    <property type="molecule type" value="Genomic_DNA"/>
</dbReference>
<organism evidence="2 3">
    <name type="scientific">Paraphaeosphaeria minitans</name>
    <dbReference type="NCBI Taxonomy" id="565426"/>
    <lineage>
        <taxon>Eukaryota</taxon>
        <taxon>Fungi</taxon>
        <taxon>Dikarya</taxon>
        <taxon>Ascomycota</taxon>
        <taxon>Pezizomycotina</taxon>
        <taxon>Dothideomycetes</taxon>
        <taxon>Pleosporomycetidae</taxon>
        <taxon>Pleosporales</taxon>
        <taxon>Massarineae</taxon>
        <taxon>Didymosphaeriaceae</taxon>
        <taxon>Paraphaeosphaeria</taxon>
    </lineage>
</organism>
<evidence type="ECO:0000256" key="1">
    <source>
        <dbReference type="SAM" id="MobiDB-lite"/>
    </source>
</evidence>
<dbReference type="Proteomes" id="UP000756921">
    <property type="component" value="Unassembled WGS sequence"/>
</dbReference>
<feature type="region of interest" description="Disordered" evidence="1">
    <location>
        <begin position="1"/>
        <end position="27"/>
    </location>
</feature>
<dbReference type="AlphaFoldDB" id="A0A9P6KPG7"/>
<dbReference type="PANTHER" id="PTHR37538:SF4">
    <property type="entry name" value="PITSLRE SERINE_THREONINE-PROTEIN KINASE CDC2L1"/>
    <property type="match status" value="1"/>
</dbReference>
<name>A0A9P6KPG7_9PLEO</name>
<proteinExistence type="predicted"/>
<dbReference type="Gene3D" id="3.30.710.10">
    <property type="entry name" value="Potassium Channel Kv1.1, Chain A"/>
    <property type="match status" value="1"/>
</dbReference>
<comment type="caution">
    <text evidence="2">The sequence shown here is derived from an EMBL/GenBank/DDBJ whole genome shotgun (WGS) entry which is preliminary data.</text>
</comment>
<protein>
    <recommendedName>
        <fullName evidence="4">BTB domain-containing protein</fullName>
    </recommendedName>
</protein>
<evidence type="ECO:0000313" key="2">
    <source>
        <dbReference type="EMBL" id="KAF9733751.1"/>
    </source>
</evidence>